<reference evidence="1" key="1">
    <citation type="submission" date="2022-03" db="EMBL/GenBank/DDBJ databases">
        <authorList>
            <person name="Sayadi A."/>
        </authorList>
    </citation>
    <scope>NUCLEOTIDE SEQUENCE</scope>
</reference>
<protein>
    <submittedName>
        <fullName evidence="1">Uncharacterized protein</fullName>
    </submittedName>
</protein>
<sequence length="75" mass="8250">MQISGIRLPFIITAGSNVNCRDGDYALALLCDTVWHTRCTNSIRQKQKSPNSSKKVIRNVAIIIQAGTEQCSSVQ</sequence>
<keyword evidence="2" id="KW-1185">Reference proteome</keyword>
<evidence type="ECO:0000313" key="2">
    <source>
        <dbReference type="Proteomes" id="UP001152888"/>
    </source>
</evidence>
<comment type="caution">
    <text evidence="1">The sequence shown here is derived from an EMBL/GenBank/DDBJ whole genome shotgun (WGS) entry which is preliminary data.</text>
</comment>
<organism evidence="1 2">
    <name type="scientific">Acanthoscelides obtectus</name>
    <name type="common">Bean weevil</name>
    <name type="synonym">Bruchus obtectus</name>
    <dbReference type="NCBI Taxonomy" id="200917"/>
    <lineage>
        <taxon>Eukaryota</taxon>
        <taxon>Metazoa</taxon>
        <taxon>Ecdysozoa</taxon>
        <taxon>Arthropoda</taxon>
        <taxon>Hexapoda</taxon>
        <taxon>Insecta</taxon>
        <taxon>Pterygota</taxon>
        <taxon>Neoptera</taxon>
        <taxon>Endopterygota</taxon>
        <taxon>Coleoptera</taxon>
        <taxon>Polyphaga</taxon>
        <taxon>Cucujiformia</taxon>
        <taxon>Chrysomeloidea</taxon>
        <taxon>Chrysomelidae</taxon>
        <taxon>Bruchinae</taxon>
        <taxon>Bruchini</taxon>
        <taxon>Acanthoscelides</taxon>
    </lineage>
</organism>
<gene>
    <name evidence="1" type="ORF">ACAOBT_LOCUS11776</name>
</gene>
<name>A0A9P0KHY6_ACAOB</name>
<dbReference type="EMBL" id="CAKOFQ010006839">
    <property type="protein sequence ID" value="CAH1975772.1"/>
    <property type="molecule type" value="Genomic_DNA"/>
</dbReference>
<dbReference type="Proteomes" id="UP001152888">
    <property type="component" value="Unassembled WGS sequence"/>
</dbReference>
<evidence type="ECO:0000313" key="1">
    <source>
        <dbReference type="EMBL" id="CAH1975772.1"/>
    </source>
</evidence>
<proteinExistence type="predicted"/>
<dbReference type="AlphaFoldDB" id="A0A9P0KHY6"/>
<accession>A0A9P0KHY6</accession>